<proteinExistence type="inferred from homology"/>
<dbReference type="Proteomes" id="UP000198640">
    <property type="component" value="Unassembled WGS sequence"/>
</dbReference>
<keyword evidence="6" id="KW-1185">Reference proteome</keyword>
<evidence type="ECO:0000256" key="3">
    <source>
        <dbReference type="SAM" id="Phobius"/>
    </source>
</evidence>
<evidence type="ECO:0000256" key="1">
    <source>
        <dbReference type="ARBA" id="ARBA00006252"/>
    </source>
</evidence>
<dbReference type="InterPro" id="IPR051545">
    <property type="entry name" value="NAD(P)H_dehydrogenase_qn"/>
</dbReference>
<dbReference type="PANTHER" id="PTHR10204">
    <property type="entry name" value="NAD P H OXIDOREDUCTASE-RELATED"/>
    <property type="match status" value="1"/>
</dbReference>
<dbReference type="OrthoDB" id="9798454at2"/>
<evidence type="ECO:0000313" key="5">
    <source>
        <dbReference type="EMBL" id="SDX43108.1"/>
    </source>
</evidence>
<name>A0A1H3BN00_9PROT</name>
<dbReference type="STRING" id="44576.SAMN05421881_100166"/>
<keyword evidence="3" id="KW-1133">Transmembrane helix</keyword>
<feature type="transmembrane region" description="Helical" evidence="3">
    <location>
        <begin position="125"/>
        <end position="143"/>
    </location>
</feature>
<evidence type="ECO:0000256" key="2">
    <source>
        <dbReference type="ARBA" id="ARBA00023002"/>
    </source>
</evidence>
<reference evidence="5 6" key="1">
    <citation type="submission" date="2016-10" db="EMBL/GenBank/DDBJ databases">
        <authorList>
            <person name="de Groot N.N."/>
        </authorList>
    </citation>
    <scope>NUCLEOTIDE SEQUENCE [LARGE SCALE GENOMIC DNA]</scope>
    <source>
        <strain evidence="5 6">Nm1</strain>
    </source>
</reference>
<dbReference type="InterPro" id="IPR003680">
    <property type="entry name" value="Flavodoxin_fold"/>
</dbReference>
<dbReference type="EMBL" id="FNOY01000001">
    <property type="protein sequence ID" value="SDX43108.1"/>
    <property type="molecule type" value="Genomic_DNA"/>
</dbReference>
<protein>
    <submittedName>
        <fullName evidence="5">Putative NADPH-quinone reductase (Modulator of drug activity B)</fullName>
    </submittedName>
</protein>
<sequence>MGKQIAIIQGHPDPEGNHFCHALAAAYAQGAQSAGHKVEIIETAHITFPVLRSKQDFDHCAPPESIRAAQQIIQQAGHLVLIYPLWLGTMPAYFKAFLEQVLRPGFAAKQTSASGPWQKLLAGKSARIILTMGMPAFIYRWYFFAHSLKGMKRNILGFCGIAPIKDTLIGRVDTLNDRQREQWLTKVRSLGVQGE</sequence>
<dbReference type="InterPro" id="IPR029039">
    <property type="entry name" value="Flavoprotein-like_sf"/>
</dbReference>
<keyword evidence="3" id="KW-0812">Transmembrane</keyword>
<evidence type="ECO:0000313" key="6">
    <source>
        <dbReference type="Proteomes" id="UP000198640"/>
    </source>
</evidence>
<dbReference type="RefSeq" id="WP_090410939.1">
    <property type="nucleotide sequence ID" value="NZ_FNOY01000001.1"/>
</dbReference>
<gene>
    <name evidence="5" type="ORF">SAMN05421881_100166</name>
</gene>
<dbReference type="AlphaFoldDB" id="A0A1H3BN00"/>
<dbReference type="Gene3D" id="3.40.50.360">
    <property type="match status" value="1"/>
</dbReference>
<dbReference type="Pfam" id="PF02525">
    <property type="entry name" value="Flavodoxin_2"/>
    <property type="match status" value="1"/>
</dbReference>
<keyword evidence="3" id="KW-0472">Membrane</keyword>
<dbReference type="GO" id="GO:0005829">
    <property type="term" value="C:cytosol"/>
    <property type="evidence" value="ECO:0007669"/>
    <property type="project" value="TreeGrafter"/>
</dbReference>
<feature type="domain" description="Flavodoxin-like fold" evidence="4">
    <location>
        <begin position="4"/>
        <end position="182"/>
    </location>
</feature>
<dbReference type="GO" id="GO:0003955">
    <property type="term" value="F:NAD(P)H dehydrogenase (quinone) activity"/>
    <property type="evidence" value="ECO:0007669"/>
    <property type="project" value="TreeGrafter"/>
</dbReference>
<evidence type="ECO:0000259" key="4">
    <source>
        <dbReference type="Pfam" id="PF02525"/>
    </source>
</evidence>
<dbReference type="PANTHER" id="PTHR10204:SF34">
    <property type="entry name" value="NAD(P)H DEHYDROGENASE [QUINONE] 1 ISOFORM 1"/>
    <property type="match status" value="1"/>
</dbReference>
<feature type="transmembrane region" description="Helical" evidence="3">
    <location>
        <begin position="76"/>
        <end position="94"/>
    </location>
</feature>
<comment type="similarity">
    <text evidence="1">Belongs to the NAD(P)H dehydrogenase (quinone) family.</text>
</comment>
<dbReference type="SUPFAM" id="SSF52218">
    <property type="entry name" value="Flavoproteins"/>
    <property type="match status" value="1"/>
</dbReference>
<organism evidence="5 6">
    <name type="scientific">Nitrosomonas halophila</name>
    <dbReference type="NCBI Taxonomy" id="44576"/>
    <lineage>
        <taxon>Bacteria</taxon>
        <taxon>Pseudomonadati</taxon>
        <taxon>Pseudomonadota</taxon>
        <taxon>Betaproteobacteria</taxon>
        <taxon>Nitrosomonadales</taxon>
        <taxon>Nitrosomonadaceae</taxon>
        <taxon>Nitrosomonas</taxon>
    </lineage>
</organism>
<accession>A0A1H3BN00</accession>
<keyword evidence="2" id="KW-0560">Oxidoreductase</keyword>